<evidence type="ECO:0000256" key="1">
    <source>
        <dbReference type="ARBA" id="ARBA00001974"/>
    </source>
</evidence>
<dbReference type="GO" id="GO:0004502">
    <property type="term" value="F:kynurenine 3-monooxygenase activity"/>
    <property type="evidence" value="ECO:0007669"/>
    <property type="project" value="TreeGrafter"/>
</dbReference>
<dbReference type="SUPFAM" id="SSF51905">
    <property type="entry name" value="FAD/NAD(P)-binding domain"/>
    <property type="match status" value="1"/>
</dbReference>
<keyword evidence="2" id="KW-0285">Flavoprotein</keyword>
<keyword evidence="5" id="KW-0560">Oxidoreductase</keyword>
<evidence type="ECO:0000256" key="2">
    <source>
        <dbReference type="ARBA" id="ARBA00022630"/>
    </source>
</evidence>
<keyword evidence="3" id="KW-0274">FAD</keyword>
<dbReference type="PRINTS" id="PR00420">
    <property type="entry name" value="RNGMNOXGNASE"/>
</dbReference>
<reference evidence="9" key="1">
    <citation type="submission" date="2016-10" db="EMBL/GenBank/DDBJ databases">
        <authorList>
            <person name="Varghese N."/>
            <person name="Submissions S."/>
        </authorList>
    </citation>
    <scope>NUCLEOTIDE SEQUENCE [LARGE SCALE GENOMIC DNA]</scope>
    <source>
        <strain evidence="9">DSM 23313</strain>
    </source>
</reference>
<dbReference type="EMBL" id="FNDQ01000013">
    <property type="protein sequence ID" value="SDH75272.1"/>
    <property type="molecule type" value="Genomic_DNA"/>
</dbReference>
<evidence type="ECO:0000256" key="5">
    <source>
        <dbReference type="ARBA" id="ARBA00023002"/>
    </source>
</evidence>
<dbReference type="GO" id="GO:0071949">
    <property type="term" value="F:FAD binding"/>
    <property type="evidence" value="ECO:0007669"/>
    <property type="project" value="InterPro"/>
</dbReference>
<dbReference type="SUPFAM" id="SSF51735">
    <property type="entry name" value="NAD(P)-binding Rossmann-fold domains"/>
    <property type="match status" value="1"/>
</dbReference>
<dbReference type="InterPro" id="IPR036188">
    <property type="entry name" value="FAD/NAD-bd_sf"/>
</dbReference>
<keyword evidence="6 8" id="KW-0503">Monooxygenase</keyword>
<dbReference type="AlphaFoldDB" id="A0A1G8EZI1"/>
<dbReference type="PANTHER" id="PTHR46028:SF2">
    <property type="entry name" value="KYNURENINE 3-MONOOXYGENASE"/>
    <property type="match status" value="1"/>
</dbReference>
<name>A0A1G8EZI1_9FLAO</name>
<gene>
    <name evidence="8" type="ORF">SAMN05421818_11354</name>
</gene>
<sequence>MSRDIAVVGSGLVGVVLALTLKKKGYQVVVYDKSCDIRTLDFRGRSINLALSDRGWRILDKIDIADQVRAIGIPMYQRAIHTIEGEVKHQPYSIKGDAIWAISRGDLNKHLIAIAEEAGVIFKFETPIWDVDLDNGILYTAKEEAMQWKAIKHDLVIGADGAYSRIRARMQKQSRFEYQQSYLHLGYKELVIDAAEVGEHKLAPNSFHIWPRKDFMLIALANVDGSFTCTLFMPFEGDVSFDNIKTDEDIRVFFAKYFPEVPQLMPDYIAQYLRNPVNSLVTMKCFPWIYKSKVALIGDAAHAVVPFYGQGLNAGLEDVFVLSEILDEYDEAKWDEILSRYQEMRKPNGDAIAELSYQNFREMSEHTADDTFLLRKKIESKFASQYPDLWLPLYDRVTFSTDTYVAALEMGKQQGLWMDIIMREDNIKDKWDSQEIMEKLKEIIQS</sequence>
<protein>
    <submittedName>
        <fullName evidence="8">Kynurenine 3-monooxygenase</fullName>
    </submittedName>
</protein>
<dbReference type="STRING" id="702745.SAMN05421818_11354"/>
<dbReference type="InterPro" id="IPR036291">
    <property type="entry name" value="NAD(P)-bd_dom_sf"/>
</dbReference>
<dbReference type="Pfam" id="PF01494">
    <property type="entry name" value="FAD_binding_3"/>
    <property type="match status" value="1"/>
</dbReference>
<keyword evidence="9" id="KW-1185">Reference proteome</keyword>
<evidence type="ECO:0000256" key="3">
    <source>
        <dbReference type="ARBA" id="ARBA00022827"/>
    </source>
</evidence>
<evidence type="ECO:0000313" key="9">
    <source>
        <dbReference type="Proteomes" id="UP000243588"/>
    </source>
</evidence>
<dbReference type="Proteomes" id="UP000243588">
    <property type="component" value="Unassembled WGS sequence"/>
</dbReference>
<dbReference type="RefSeq" id="WP_090408990.1">
    <property type="nucleotide sequence ID" value="NZ_FNDQ01000013.1"/>
</dbReference>
<dbReference type="GO" id="GO:0070189">
    <property type="term" value="P:kynurenine metabolic process"/>
    <property type="evidence" value="ECO:0007669"/>
    <property type="project" value="TreeGrafter"/>
</dbReference>
<organism evidence="8 9">
    <name type="scientific">Myroides phaeus</name>
    <dbReference type="NCBI Taxonomy" id="702745"/>
    <lineage>
        <taxon>Bacteria</taxon>
        <taxon>Pseudomonadati</taxon>
        <taxon>Bacteroidota</taxon>
        <taxon>Flavobacteriia</taxon>
        <taxon>Flavobacteriales</taxon>
        <taxon>Flavobacteriaceae</taxon>
        <taxon>Myroides</taxon>
    </lineage>
</organism>
<evidence type="ECO:0000256" key="4">
    <source>
        <dbReference type="ARBA" id="ARBA00022857"/>
    </source>
</evidence>
<comment type="cofactor">
    <cofactor evidence="1">
        <name>FAD</name>
        <dbReference type="ChEBI" id="CHEBI:57692"/>
    </cofactor>
</comment>
<dbReference type="Gene3D" id="3.50.50.60">
    <property type="entry name" value="FAD/NAD(P)-binding domain"/>
    <property type="match status" value="1"/>
</dbReference>
<evidence type="ECO:0000259" key="7">
    <source>
        <dbReference type="Pfam" id="PF01494"/>
    </source>
</evidence>
<feature type="domain" description="FAD-binding" evidence="7">
    <location>
        <begin position="4"/>
        <end position="354"/>
    </location>
</feature>
<keyword evidence="4" id="KW-0521">NADP</keyword>
<evidence type="ECO:0000256" key="6">
    <source>
        <dbReference type="ARBA" id="ARBA00023033"/>
    </source>
</evidence>
<dbReference type="PANTHER" id="PTHR46028">
    <property type="entry name" value="KYNURENINE 3-MONOOXYGENASE"/>
    <property type="match status" value="1"/>
</dbReference>
<proteinExistence type="predicted"/>
<dbReference type="InterPro" id="IPR002938">
    <property type="entry name" value="FAD-bd"/>
</dbReference>
<evidence type="ECO:0000313" key="8">
    <source>
        <dbReference type="EMBL" id="SDH75272.1"/>
    </source>
</evidence>
<accession>A0A1G8EZI1</accession>